<protein>
    <submittedName>
        <fullName evidence="1">Uncharacterized protein</fullName>
    </submittedName>
</protein>
<reference evidence="1" key="1">
    <citation type="submission" date="2014-11" db="EMBL/GenBank/DDBJ databases">
        <authorList>
            <person name="Amaro Gonzalez C."/>
        </authorList>
    </citation>
    <scope>NUCLEOTIDE SEQUENCE</scope>
</reference>
<name>A0A0E9UAV7_ANGAN</name>
<accession>A0A0E9UAV7</accession>
<dbReference type="EMBL" id="GBXM01045725">
    <property type="protein sequence ID" value="JAH62852.1"/>
    <property type="molecule type" value="Transcribed_RNA"/>
</dbReference>
<dbReference type="AlphaFoldDB" id="A0A0E9UAV7"/>
<proteinExistence type="predicted"/>
<evidence type="ECO:0000313" key="1">
    <source>
        <dbReference type="EMBL" id="JAH62852.1"/>
    </source>
</evidence>
<sequence length="69" mass="7635">MCVLIYVCIRFAGATYRHVVCQVTSISSIAVPQLWIHSNGLRSSVLMFLSLRCLLGIRVSPVVTHVCES</sequence>
<organism evidence="1">
    <name type="scientific">Anguilla anguilla</name>
    <name type="common">European freshwater eel</name>
    <name type="synonym">Muraena anguilla</name>
    <dbReference type="NCBI Taxonomy" id="7936"/>
    <lineage>
        <taxon>Eukaryota</taxon>
        <taxon>Metazoa</taxon>
        <taxon>Chordata</taxon>
        <taxon>Craniata</taxon>
        <taxon>Vertebrata</taxon>
        <taxon>Euteleostomi</taxon>
        <taxon>Actinopterygii</taxon>
        <taxon>Neopterygii</taxon>
        <taxon>Teleostei</taxon>
        <taxon>Anguilliformes</taxon>
        <taxon>Anguillidae</taxon>
        <taxon>Anguilla</taxon>
    </lineage>
</organism>
<reference evidence="1" key="2">
    <citation type="journal article" date="2015" name="Fish Shellfish Immunol.">
        <title>Early steps in the European eel (Anguilla anguilla)-Vibrio vulnificus interaction in the gills: Role of the RtxA13 toxin.</title>
        <authorList>
            <person name="Callol A."/>
            <person name="Pajuelo D."/>
            <person name="Ebbesson L."/>
            <person name="Teles M."/>
            <person name="MacKenzie S."/>
            <person name="Amaro C."/>
        </authorList>
    </citation>
    <scope>NUCLEOTIDE SEQUENCE</scope>
</reference>